<name>A0AAE0SEI5_9BIVA</name>
<sequence length="71" mass="8173">MDDVEEHLINADSHPDRTKDLEEQPRLSNLDDRASAASYKSFMDDTIITSKSEVEDRWMLEDSGDQNNWTG</sequence>
<reference evidence="2" key="1">
    <citation type="journal article" date="2021" name="Genome Biol. Evol.">
        <title>A High-Quality Reference Genome for a Parasitic Bivalve with Doubly Uniparental Inheritance (Bivalvia: Unionida).</title>
        <authorList>
            <person name="Smith C.H."/>
        </authorList>
    </citation>
    <scope>NUCLEOTIDE SEQUENCE</scope>
    <source>
        <strain evidence="2">CHS0354</strain>
    </source>
</reference>
<feature type="region of interest" description="Disordered" evidence="1">
    <location>
        <begin position="1"/>
        <end position="30"/>
    </location>
</feature>
<evidence type="ECO:0000313" key="2">
    <source>
        <dbReference type="EMBL" id="KAK3589840.1"/>
    </source>
</evidence>
<evidence type="ECO:0000256" key="1">
    <source>
        <dbReference type="SAM" id="MobiDB-lite"/>
    </source>
</evidence>
<reference evidence="2" key="2">
    <citation type="journal article" date="2021" name="Genome Biol. Evol.">
        <title>Developing a high-quality reference genome for a parasitic bivalve with doubly uniparental inheritance (Bivalvia: Unionida).</title>
        <authorList>
            <person name="Smith C.H."/>
        </authorList>
    </citation>
    <scope>NUCLEOTIDE SEQUENCE</scope>
    <source>
        <strain evidence="2">CHS0354</strain>
        <tissue evidence="2">Mantle</tissue>
    </source>
</reference>
<comment type="caution">
    <text evidence="2">The sequence shown here is derived from an EMBL/GenBank/DDBJ whole genome shotgun (WGS) entry which is preliminary data.</text>
</comment>
<dbReference type="Proteomes" id="UP001195483">
    <property type="component" value="Unassembled WGS sequence"/>
</dbReference>
<protein>
    <submittedName>
        <fullName evidence="2">Uncharacterized protein</fullName>
    </submittedName>
</protein>
<gene>
    <name evidence="2" type="ORF">CHS0354_015853</name>
</gene>
<evidence type="ECO:0000313" key="3">
    <source>
        <dbReference type="Proteomes" id="UP001195483"/>
    </source>
</evidence>
<dbReference type="EMBL" id="JAEAOA010000985">
    <property type="protein sequence ID" value="KAK3589840.1"/>
    <property type="molecule type" value="Genomic_DNA"/>
</dbReference>
<reference evidence="2" key="3">
    <citation type="submission" date="2023-05" db="EMBL/GenBank/DDBJ databases">
        <authorList>
            <person name="Smith C.H."/>
        </authorList>
    </citation>
    <scope>NUCLEOTIDE SEQUENCE</scope>
    <source>
        <strain evidence="2">CHS0354</strain>
        <tissue evidence="2">Mantle</tissue>
    </source>
</reference>
<keyword evidence="3" id="KW-1185">Reference proteome</keyword>
<accession>A0AAE0SEI5</accession>
<proteinExistence type="predicted"/>
<organism evidence="2 3">
    <name type="scientific">Potamilus streckersoni</name>
    <dbReference type="NCBI Taxonomy" id="2493646"/>
    <lineage>
        <taxon>Eukaryota</taxon>
        <taxon>Metazoa</taxon>
        <taxon>Spiralia</taxon>
        <taxon>Lophotrochozoa</taxon>
        <taxon>Mollusca</taxon>
        <taxon>Bivalvia</taxon>
        <taxon>Autobranchia</taxon>
        <taxon>Heteroconchia</taxon>
        <taxon>Palaeoheterodonta</taxon>
        <taxon>Unionida</taxon>
        <taxon>Unionoidea</taxon>
        <taxon>Unionidae</taxon>
        <taxon>Ambleminae</taxon>
        <taxon>Lampsilini</taxon>
        <taxon>Potamilus</taxon>
    </lineage>
</organism>
<dbReference type="AlphaFoldDB" id="A0AAE0SEI5"/>